<feature type="compositionally biased region" description="Gly residues" evidence="1">
    <location>
        <begin position="1"/>
        <end position="16"/>
    </location>
</feature>
<evidence type="ECO:0000256" key="1">
    <source>
        <dbReference type="SAM" id="MobiDB-lite"/>
    </source>
</evidence>
<dbReference type="AlphaFoldDB" id="A0AAD4VMS1"/>
<dbReference type="Proteomes" id="UP001054821">
    <property type="component" value="Chromosome 5"/>
</dbReference>
<evidence type="ECO:0000313" key="3">
    <source>
        <dbReference type="Proteomes" id="UP001054821"/>
    </source>
</evidence>
<gene>
    <name evidence="2" type="ORF">L3X38_026393</name>
</gene>
<proteinExistence type="predicted"/>
<accession>A0AAD4VMS1</accession>
<keyword evidence="3" id="KW-1185">Reference proteome</keyword>
<feature type="region of interest" description="Disordered" evidence="1">
    <location>
        <begin position="1"/>
        <end position="40"/>
    </location>
</feature>
<organism evidence="2 3">
    <name type="scientific">Prunus dulcis</name>
    <name type="common">Almond</name>
    <name type="synonym">Amygdalus dulcis</name>
    <dbReference type="NCBI Taxonomy" id="3755"/>
    <lineage>
        <taxon>Eukaryota</taxon>
        <taxon>Viridiplantae</taxon>
        <taxon>Streptophyta</taxon>
        <taxon>Embryophyta</taxon>
        <taxon>Tracheophyta</taxon>
        <taxon>Spermatophyta</taxon>
        <taxon>Magnoliopsida</taxon>
        <taxon>eudicotyledons</taxon>
        <taxon>Gunneridae</taxon>
        <taxon>Pentapetalae</taxon>
        <taxon>rosids</taxon>
        <taxon>fabids</taxon>
        <taxon>Rosales</taxon>
        <taxon>Rosaceae</taxon>
        <taxon>Amygdaloideae</taxon>
        <taxon>Amygdaleae</taxon>
        <taxon>Prunus</taxon>
    </lineage>
</organism>
<evidence type="ECO:0000313" key="2">
    <source>
        <dbReference type="EMBL" id="KAI5326997.1"/>
    </source>
</evidence>
<dbReference type="EMBL" id="JAJFAZ020000005">
    <property type="protein sequence ID" value="KAI5326997.1"/>
    <property type="molecule type" value="Genomic_DNA"/>
</dbReference>
<reference evidence="2 3" key="1">
    <citation type="journal article" date="2022" name="G3 (Bethesda)">
        <title>Whole-genome sequence and methylome profiling of the almond [Prunus dulcis (Mill.) D.A. Webb] cultivar 'Nonpareil'.</title>
        <authorList>
            <person name="D'Amico-Willman K.M."/>
            <person name="Ouma W.Z."/>
            <person name="Meulia T."/>
            <person name="Sideli G.M."/>
            <person name="Gradziel T.M."/>
            <person name="Fresnedo-Ramirez J."/>
        </authorList>
    </citation>
    <scope>NUCLEOTIDE SEQUENCE [LARGE SCALE GENOMIC DNA]</scope>
    <source>
        <strain evidence="2">Clone GOH B32 T37-40</strain>
    </source>
</reference>
<protein>
    <submittedName>
        <fullName evidence="2">Uncharacterized protein</fullName>
    </submittedName>
</protein>
<name>A0AAD4VMS1_PRUDU</name>
<feature type="region of interest" description="Disordered" evidence="1">
    <location>
        <begin position="62"/>
        <end position="85"/>
    </location>
</feature>
<comment type="caution">
    <text evidence="2">The sequence shown here is derived from an EMBL/GenBank/DDBJ whole genome shotgun (WGS) entry which is preliminary data.</text>
</comment>
<sequence length="85" mass="9245">MGRGQGERGGLGGGEPSFGAWTTSATNHQRQHHPRPQVPHRLSQDLCQSCAGLCASSWRCSGNPSQVLPRVPNSHQSYPWKALQK</sequence>